<feature type="region of interest" description="Disordered" evidence="1">
    <location>
        <begin position="174"/>
        <end position="193"/>
    </location>
</feature>
<gene>
    <name evidence="3" type="ORF">SAMN05428963_10475</name>
</gene>
<evidence type="ECO:0000256" key="1">
    <source>
        <dbReference type="SAM" id="MobiDB-lite"/>
    </source>
</evidence>
<dbReference type="Proteomes" id="UP000190135">
    <property type="component" value="Unassembled WGS sequence"/>
</dbReference>
<evidence type="ECO:0000313" key="4">
    <source>
        <dbReference type="Proteomes" id="UP000190135"/>
    </source>
</evidence>
<sequence>MAPDRSSRPPRDRKTSSSRFMLSALAAFAAGAAAIPLAGGLRALGQRLGATMEGKRADREPEAPHVWTGRILLVLAGWTVFVAAGLYAMLLFVNAHVPVNTPFESVSQFPSPAIETDPQAQLTVLQSNQRQRLTGYAWVDRAAGLVHVPITRAMEAIAARGDHAFDPLEAAAGDDARGRAVEAAGQARQGRAP</sequence>
<dbReference type="STRING" id="1365950.SAMN05428963_10475"/>
<reference evidence="4" key="1">
    <citation type="submission" date="2017-02" db="EMBL/GenBank/DDBJ databases">
        <authorList>
            <person name="Varghese N."/>
            <person name="Submissions S."/>
        </authorList>
    </citation>
    <scope>NUCLEOTIDE SEQUENCE [LARGE SCALE GENOMIC DNA]</scope>
    <source>
        <strain evidence="4">USBA 369</strain>
    </source>
</reference>
<dbReference type="EMBL" id="FUXL01000004">
    <property type="protein sequence ID" value="SJZ93076.1"/>
    <property type="molecule type" value="Genomic_DNA"/>
</dbReference>
<dbReference type="RefSeq" id="WP_078707627.1">
    <property type="nucleotide sequence ID" value="NZ_FUXL01000004.1"/>
</dbReference>
<accession>A0A1T4PP98</accession>
<proteinExistence type="predicted"/>
<evidence type="ECO:0000256" key="2">
    <source>
        <dbReference type="SAM" id="Phobius"/>
    </source>
</evidence>
<feature type="transmembrane region" description="Helical" evidence="2">
    <location>
        <begin position="67"/>
        <end position="93"/>
    </location>
</feature>
<dbReference type="AlphaFoldDB" id="A0A1T4PP98"/>
<dbReference type="OrthoDB" id="129807at2"/>
<organism evidence="3 4">
    <name type="scientific">Consotaella salsifontis</name>
    <dbReference type="NCBI Taxonomy" id="1365950"/>
    <lineage>
        <taxon>Bacteria</taxon>
        <taxon>Pseudomonadati</taxon>
        <taxon>Pseudomonadota</taxon>
        <taxon>Alphaproteobacteria</taxon>
        <taxon>Hyphomicrobiales</taxon>
        <taxon>Aurantimonadaceae</taxon>
        <taxon>Consotaella</taxon>
    </lineage>
</organism>
<keyword evidence="2" id="KW-0472">Membrane</keyword>
<evidence type="ECO:0000313" key="3">
    <source>
        <dbReference type="EMBL" id="SJZ93076.1"/>
    </source>
</evidence>
<name>A0A1T4PP98_9HYPH</name>
<protein>
    <submittedName>
        <fullName evidence="3">Uncharacterized protein</fullName>
    </submittedName>
</protein>
<keyword evidence="2" id="KW-0812">Transmembrane</keyword>
<keyword evidence="2" id="KW-1133">Transmembrane helix</keyword>
<keyword evidence="4" id="KW-1185">Reference proteome</keyword>